<dbReference type="HAMAP" id="MF_00185">
    <property type="entry name" value="IPP_trans"/>
    <property type="match status" value="1"/>
</dbReference>
<accession>A0A4P6ZLD1</accession>
<keyword evidence="8 10" id="KW-0460">Magnesium</keyword>
<feature type="region of interest" description="Interaction with substrate tRNA" evidence="10">
    <location>
        <begin position="34"/>
        <end position="37"/>
    </location>
</feature>
<organism evidence="14 15">
    <name type="scientific">Acetilactobacillus jinshanensis</name>
    <dbReference type="NCBI Taxonomy" id="1720083"/>
    <lineage>
        <taxon>Bacteria</taxon>
        <taxon>Bacillati</taxon>
        <taxon>Bacillota</taxon>
        <taxon>Bacilli</taxon>
        <taxon>Lactobacillales</taxon>
        <taxon>Lactobacillaceae</taxon>
        <taxon>Acetilactobacillus</taxon>
    </lineage>
</organism>
<protein>
    <recommendedName>
        <fullName evidence="10">tRNA dimethylallyltransferase</fullName>
        <ecNumber evidence="10">2.5.1.75</ecNumber>
    </recommendedName>
    <alternativeName>
        <fullName evidence="10">Dimethylallyl diphosphate:tRNA dimethylallyltransferase</fullName>
        <shortName evidence="10">DMAPP:tRNA dimethylallyltransferase</shortName>
        <shortName evidence="10">DMATase</shortName>
    </alternativeName>
    <alternativeName>
        <fullName evidence="10">Isopentenyl-diphosphate:tRNA isopentenyltransferase</fullName>
        <shortName evidence="10">IPP transferase</shortName>
        <shortName evidence="10">IPPT</shortName>
        <shortName evidence="10">IPTase</shortName>
    </alternativeName>
</protein>
<evidence type="ECO:0000256" key="11">
    <source>
        <dbReference type="RuleBase" id="RU003783"/>
    </source>
</evidence>
<dbReference type="Gene3D" id="1.10.20.140">
    <property type="match status" value="1"/>
</dbReference>
<dbReference type="OrthoDB" id="9776390at2"/>
<evidence type="ECO:0000313" key="14">
    <source>
        <dbReference type="EMBL" id="QBP18645.1"/>
    </source>
</evidence>
<dbReference type="SUPFAM" id="SSF52540">
    <property type="entry name" value="P-loop containing nucleoside triphosphate hydrolases"/>
    <property type="match status" value="2"/>
</dbReference>
<keyword evidence="15" id="KW-1185">Reference proteome</keyword>
<keyword evidence="6 10" id="KW-0547">Nucleotide-binding</keyword>
<sequence>MKKVLLIVGPTAVGKTKLSLKLAHRYNGEVISCDSMQIYRSLNIGTAKLMPKDRQGIPHHLIGIRNVYQRYSVANFVNDALKWIQIIHQRRHLPIIVGGTNLYLQALLDNLNLGGDRFKGFGTRRKLKSYGDQHGKQALWDWLNKVDPKYAEKTPYQNERRVIRALEVYLTTHHRFSEQKLVPRKGLDFLIIGLNTDRQLLYKRINSRVDKMVKQGLLKEARWLYECGGSVLPAGMGIGYHELYPYFDHERSLQDAIIQIKRDSRHYAKHQLTWFRNKMKVNWYDLIQHPEQLKPMCNQIDTWLGKKTEANR</sequence>
<comment type="catalytic activity">
    <reaction evidence="9 10 11">
        <text>adenosine(37) in tRNA + dimethylallyl diphosphate = N(6)-dimethylallyladenosine(37) in tRNA + diphosphate</text>
        <dbReference type="Rhea" id="RHEA:26482"/>
        <dbReference type="Rhea" id="RHEA-COMP:10162"/>
        <dbReference type="Rhea" id="RHEA-COMP:10375"/>
        <dbReference type="ChEBI" id="CHEBI:33019"/>
        <dbReference type="ChEBI" id="CHEBI:57623"/>
        <dbReference type="ChEBI" id="CHEBI:74411"/>
        <dbReference type="ChEBI" id="CHEBI:74415"/>
        <dbReference type="EC" id="2.5.1.75"/>
    </reaction>
</comment>
<comment type="caution">
    <text evidence="10">Lacks conserved residue(s) required for the propagation of feature annotation.</text>
</comment>
<evidence type="ECO:0000313" key="15">
    <source>
        <dbReference type="Proteomes" id="UP000294321"/>
    </source>
</evidence>
<dbReference type="Gene3D" id="3.40.50.300">
    <property type="entry name" value="P-loop containing nucleotide triphosphate hydrolases"/>
    <property type="match status" value="1"/>
</dbReference>
<evidence type="ECO:0000256" key="12">
    <source>
        <dbReference type="RuleBase" id="RU003784"/>
    </source>
</evidence>
<evidence type="ECO:0000256" key="3">
    <source>
        <dbReference type="ARBA" id="ARBA00005842"/>
    </source>
</evidence>
<evidence type="ECO:0000256" key="5">
    <source>
        <dbReference type="ARBA" id="ARBA00022694"/>
    </source>
</evidence>
<evidence type="ECO:0000256" key="2">
    <source>
        <dbReference type="ARBA" id="ARBA00003213"/>
    </source>
</evidence>
<evidence type="ECO:0000256" key="1">
    <source>
        <dbReference type="ARBA" id="ARBA00001946"/>
    </source>
</evidence>
<feature type="site" description="Interaction with substrate tRNA" evidence="10">
    <location>
        <position position="124"/>
    </location>
</feature>
<proteinExistence type="inferred from homology"/>
<comment type="function">
    <text evidence="2 10 12">Catalyzes the transfer of a dimethylallyl group onto the adenine at position 37 in tRNAs that read codons beginning with uridine, leading to the formation of N6-(dimethylallyl)adenosine (i(6)A).</text>
</comment>
<dbReference type="EC" id="2.5.1.75" evidence="10"/>
<dbReference type="Proteomes" id="UP000294321">
    <property type="component" value="Chromosome"/>
</dbReference>
<keyword evidence="5 10" id="KW-0819">tRNA processing</keyword>
<dbReference type="RefSeq" id="WP_133442203.1">
    <property type="nucleotide sequence ID" value="NZ_CP034726.1"/>
</dbReference>
<comment type="similarity">
    <text evidence="3 10 13">Belongs to the IPP transferase family.</text>
</comment>
<feature type="binding site" evidence="10">
    <location>
        <begin position="9"/>
        <end position="16"/>
    </location>
    <ligand>
        <name>ATP</name>
        <dbReference type="ChEBI" id="CHEBI:30616"/>
    </ligand>
</feature>
<comment type="cofactor">
    <cofactor evidence="1 10">
        <name>Mg(2+)</name>
        <dbReference type="ChEBI" id="CHEBI:18420"/>
    </cofactor>
</comment>
<name>A0A4P6ZLD1_9LACO</name>
<evidence type="ECO:0000256" key="4">
    <source>
        <dbReference type="ARBA" id="ARBA00022679"/>
    </source>
</evidence>
<dbReference type="AlphaFoldDB" id="A0A4P6ZLD1"/>
<feature type="binding site" evidence="10">
    <location>
        <begin position="11"/>
        <end position="16"/>
    </location>
    <ligand>
        <name>substrate</name>
    </ligand>
</feature>
<evidence type="ECO:0000256" key="6">
    <source>
        <dbReference type="ARBA" id="ARBA00022741"/>
    </source>
</evidence>
<dbReference type="PANTHER" id="PTHR11088:SF60">
    <property type="entry name" value="TRNA DIMETHYLALLYLTRANSFERASE"/>
    <property type="match status" value="1"/>
</dbReference>
<keyword evidence="4 10" id="KW-0808">Transferase</keyword>
<reference evidence="15" key="1">
    <citation type="submission" date="2018-12" db="EMBL/GenBank/DDBJ databases">
        <title>A new species of lactobacillus.</title>
        <authorList>
            <person name="Jian Y."/>
            <person name="Xin L."/>
            <person name="Hong Z.J."/>
            <person name="Ming L.Z."/>
            <person name="Hong X.Z."/>
        </authorList>
    </citation>
    <scope>NUCLEOTIDE SEQUENCE [LARGE SCALE GENOMIC DNA]</scope>
    <source>
        <strain evidence="15">HSLZ-75</strain>
    </source>
</reference>
<dbReference type="GO" id="GO:0052381">
    <property type="term" value="F:tRNA dimethylallyltransferase activity"/>
    <property type="evidence" value="ECO:0007669"/>
    <property type="project" value="UniProtKB-UniRule"/>
</dbReference>
<evidence type="ECO:0000256" key="10">
    <source>
        <dbReference type="HAMAP-Rule" id="MF_00185"/>
    </source>
</evidence>
<evidence type="ECO:0000256" key="8">
    <source>
        <dbReference type="ARBA" id="ARBA00022842"/>
    </source>
</evidence>
<dbReference type="InterPro" id="IPR027417">
    <property type="entry name" value="P-loop_NTPase"/>
</dbReference>
<dbReference type="InterPro" id="IPR018022">
    <property type="entry name" value="IPT"/>
</dbReference>
<evidence type="ECO:0000256" key="7">
    <source>
        <dbReference type="ARBA" id="ARBA00022840"/>
    </source>
</evidence>
<evidence type="ECO:0000256" key="9">
    <source>
        <dbReference type="ARBA" id="ARBA00049563"/>
    </source>
</evidence>
<feature type="site" description="Interaction with substrate tRNA" evidence="10">
    <location>
        <position position="100"/>
    </location>
</feature>
<keyword evidence="7 10" id="KW-0067">ATP-binding</keyword>
<evidence type="ECO:0000256" key="13">
    <source>
        <dbReference type="RuleBase" id="RU003785"/>
    </source>
</evidence>
<dbReference type="GO" id="GO:0005524">
    <property type="term" value="F:ATP binding"/>
    <property type="evidence" value="ECO:0007669"/>
    <property type="project" value="UniProtKB-UniRule"/>
</dbReference>
<comment type="subunit">
    <text evidence="10">Monomer.</text>
</comment>
<dbReference type="EMBL" id="CP034726">
    <property type="protein sequence ID" value="QBP18645.1"/>
    <property type="molecule type" value="Genomic_DNA"/>
</dbReference>
<gene>
    <name evidence="10 14" type="primary">miaA</name>
    <name evidence="14" type="ORF">ELX58_05770</name>
</gene>
<dbReference type="NCBIfam" id="TIGR00174">
    <property type="entry name" value="miaA"/>
    <property type="match status" value="1"/>
</dbReference>
<dbReference type="KEGG" id="lji:ELX58_05770"/>
<dbReference type="InterPro" id="IPR039657">
    <property type="entry name" value="Dimethylallyltransferase"/>
</dbReference>
<dbReference type="PANTHER" id="PTHR11088">
    <property type="entry name" value="TRNA DIMETHYLALLYLTRANSFERASE"/>
    <property type="match status" value="1"/>
</dbReference>
<dbReference type="Pfam" id="PF01715">
    <property type="entry name" value="IPPT"/>
    <property type="match status" value="1"/>
</dbReference>
<dbReference type="GO" id="GO:0006400">
    <property type="term" value="P:tRNA modification"/>
    <property type="evidence" value="ECO:0007669"/>
    <property type="project" value="TreeGrafter"/>
</dbReference>